<evidence type="ECO:0000313" key="1">
    <source>
        <dbReference type="EMBL" id="CAH1959619.1"/>
    </source>
</evidence>
<reference evidence="1" key="1">
    <citation type="submission" date="2022-03" db="EMBL/GenBank/DDBJ databases">
        <authorList>
            <person name="Sayadi A."/>
        </authorList>
    </citation>
    <scope>NUCLEOTIDE SEQUENCE</scope>
</reference>
<accession>A0A9P0JTA3</accession>
<name>A0A9P0JTA3_ACAOB</name>
<protein>
    <submittedName>
        <fullName evidence="1">Uncharacterized protein</fullName>
    </submittedName>
</protein>
<evidence type="ECO:0000313" key="2">
    <source>
        <dbReference type="Proteomes" id="UP001152888"/>
    </source>
</evidence>
<dbReference type="EMBL" id="CAKOFQ010006683">
    <property type="protein sequence ID" value="CAH1959619.1"/>
    <property type="molecule type" value="Genomic_DNA"/>
</dbReference>
<dbReference type="Proteomes" id="UP001152888">
    <property type="component" value="Unassembled WGS sequence"/>
</dbReference>
<gene>
    <name evidence="1" type="ORF">ACAOBT_LOCUS3275</name>
</gene>
<sequence>MEETRLLFHHFFNYKDTPTERKRDEEGNDKMVKGLASKKKPVFLRLRTKQAMIISDEIVEPILEQQGSSEKATDFVAEETNYTSLQESVSKGDSIEVFSLHGRRVVDIGFLFKQIADISHTRLLIARLRICNPPMSFEVQDHIWLSIVQHGENYWFGGRLYRCHKYQRRVAIGSDIYC</sequence>
<keyword evidence="2" id="KW-1185">Reference proteome</keyword>
<proteinExistence type="predicted"/>
<dbReference type="AlphaFoldDB" id="A0A9P0JTA3"/>
<organism evidence="1 2">
    <name type="scientific">Acanthoscelides obtectus</name>
    <name type="common">Bean weevil</name>
    <name type="synonym">Bruchus obtectus</name>
    <dbReference type="NCBI Taxonomy" id="200917"/>
    <lineage>
        <taxon>Eukaryota</taxon>
        <taxon>Metazoa</taxon>
        <taxon>Ecdysozoa</taxon>
        <taxon>Arthropoda</taxon>
        <taxon>Hexapoda</taxon>
        <taxon>Insecta</taxon>
        <taxon>Pterygota</taxon>
        <taxon>Neoptera</taxon>
        <taxon>Endopterygota</taxon>
        <taxon>Coleoptera</taxon>
        <taxon>Polyphaga</taxon>
        <taxon>Cucujiformia</taxon>
        <taxon>Chrysomeloidea</taxon>
        <taxon>Chrysomelidae</taxon>
        <taxon>Bruchinae</taxon>
        <taxon>Bruchini</taxon>
        <taxon>Acanthoscelides</taxon>
    </lineage>
</organism>
<comment type="caution">
    <text evidence="1">The sequence shown here is derived from an EMBL/GenBank/DDBJ whole genome shotgun (WGS) entry which is preliminary data.</text>
</comment>